<accession>A0A143YX53</accession>
<reference evidence="2 4" key="2">
    <citation type="submission" date="2016-10" db="EMBL/GenBank/DDBJ databases">
        <authorList>
            <person name="Varghese N."/>
            <person name="Submissions S."/>
        </authorList>
    </citation>
    <scope>NUCLEOTIDE SEQUENCE [LARGE SCALE GENOMIC DNA]</scope>
    <source>
        <strain evidence="2 4">DSM 22150</strain>
    </source>
</reference>
<evidence type="ECO:0000313" key="4">
    <source>
        <dbReference type="Proteomes" id="UP000199280"/>
    </source>
</evidence>
<evidence type="ECO:0000313" key="2">
    <source>
        <dbReference type="EMBL" id="SEJ72617.1"/>
    </source>
</evidence>
<proteinExistence type="predicted"/>
<name>A0A143YX53_9LACT</name>
<protein>
    <submittedName>
        <fullName evidence="1">Uncharacterized protein</fullName>
    </submittedName>
</protein>
<sequence length="117" mass="14073">MDIFERVKESKVSEMSHEEILRLKEAVYKIVEEMELNGEKVTIRAVHKKTGTHEWILEQFPIIREAKSRQRLKRETERRKQILWDDSGDFRKMVEESILNPYSVLRKRNEAKSDSEQ</sequence>
<dbReference type="RefSeq" id="WP_068623052.1">
    <property type="nucleotide sequence ID" value="NZ_FJNB01000012.1"/>
</dbReference>
<keyword evidence="4" id="KW-1185">Reference proteome</keyword>
<evidence type="ECO:0000313" key="1">
    <source>
        <dbReference type="EMBL" id="CZQ99703.1"/>
    </source>
</evidence>
<reference evidence="1 3" key="1">
    <citation type="submission" date="2016-02" db="EMBL/GenBank/DDBJ databases">
        <authorList>
            <person name="Wen L."/>
            <person name="He K."/>
            <person name="Yang H."/>
        </authorList>
    </citation>
    <scope>NUCLEOTIDE SEQUENCE [LARGE SCALE GENOMIC DNA]</scope>
    <source>
        <strain evidence="1">Trichococcus_R210</strain>
    </source>
</reference>
<dbReference type="Proteomes" id="UP000076878">
    <property type="component" value="Unassembled WGS sequence"/>
</dbReference>
<dbReference type="EMBL" id="FNYT01000023">
    <property type="protein sequence ID" value="SEJ72617.1"/>
    <property type="molecule type" value="Genomic_DNA"/>
</dbReference>
<evidence type="ECO:0000313" key="3">
    <source>
        <dbReference type="Proteomes" id="UP000076878"/>
    </source>
</evidence>
<dbReference type="Proteomes" id="UP000199280">
    <property type="component" value="Unassembled WGS sequence"/>
</dbReference>
<organism evidence="1 3">
    <name type="scientific">Trichococcus ilyis</name>
    <dbReference type="NCBI Taxonomy" id="640938"/>
    <lineage>
        <taxon>Bacteria</taxon>
        <taxon>Bacillati</taxon>
        <taxon>Bacillota</taxon>
        <taxon>Bacilli</taxon>
        <taxon>Lactobacillales</taxon>
        <taxon>Carnobacteriaceae</taxon>
        <taxon>Trichococcus</taxon>
    </lineage>
</organism>
<dbReference type="EMBL" id="FJNB01000012">
    <property type="protein sequence ID" value="CZQ99703.1"/>
    <property type="molecule type" value="Genomic_DNA"/>
</dbReference>
<gene>
    <name evidence="2" type="ORF">SAMN05216375_12353</name>
    <name evidence="1" type="ORF">TR210_1657</name>
</gene>
<dbReference type="AlphaFoldDB" id="A0A143YX53"/>